<reference evidence="2" key="2">
    <citation type="submission" date="2015-03" db="UniProtKB">
        <authorList>
            <consortium name="EnsemblPlants"/>
        </authorList>
    </citation>
    <scope>IDENTIFICATION</scope>
</reference>
<dbReference type="eggNOG" id="KOG4282">
    <property type="taxonomic scope" value="Eukaryota"/>
</dbReference>
<feature type="region of interest" description="Disordered" evidence="1">
    <location>
        <begin position="136"/>
        <end position="159"/>
    </location>
</feature>
<protein>
    <submittedName>
        <fullName evidence="2">Uncharacterized protein</fullName>
    </submittedName>
</protein>
<dbReference type="EnsemblPlants" id="Bo9g069710.1">
    <property type="protein sequence ID" value="Bo9g069710.1"/>
    <property type="gene ID" value="Bo9g069710"/>
</dbReference>
<evidence type="ECO:0000256" key="1">
    <source>
        <dbReference type="SAM" id="MobiDB-lite"/>
    </source>
</evidence>
<dbReference type="RefSeq" id="XP_013607850.1">
    <property type="nucleotide sequence ID" value="XM_013752396.1"/>
</dbReference>
<evidence type="ECO:0000313" key="2">
    <source>
        <dbReference type="EnsemblPlants" id="Bo9g069710.1"/>
    </source>
</evidence>
<dbReference type="Gramene" id="Bo9g069710.1">
    <property type="protein sequence ID" value="Bo9g069710.1"/>
    <property type="gene ID" value="Bo9g069710"/>
</dbReference>
<organism evidence="2 3">
    <name type="scientific">Brassica oleracea var. oleracea</name>
    <dbReference type="NCBI Taxonomy" id="109376"/>
    <lineage>
        <taxon>Eukaryota</taxon>
        <taxon>Viridiplantae</taxon>
        <taxon>Streptophyta</taxon>
        <taxon>Embryophyta</taxon>
        <taxon>Tracheophyta</taxon>
        <taxon>Spermatophyta</taxon>
        <taxon>Magnoliopsida</taxon>
        <taxon>eudicotyledons</taxon>
        <taxon>Gunneridae</taxon>
        <taxon>Pentapetalae</taxon>
        <taxon>rosids</taxon>
        <taxon>malvids</taxon>
        <taxon>Brassicales</taxon>
        <taxon>Brassicaceae</taxon>
        <taxon>Brassiceae</taxon>
        <taxon>Brassica</taxon>
    </lineage>
</organism>
<dbReference type="HOGENOM" id="CLU_1344934_0_0_1"/>
<proteinExistence type="predicted"/>
<accession>A0A0D3E7A4</accession>
<reference evidence="2 3" key="1">
    <citation type="journal article" date="2014" name="Genome Biol.">
        <title>Transcriptome and methylome profiling reveals relics of genome dominance in the mesopolyploid Brassica oleracea.</title>
        <authorList>
            <person name="Parkin I.A."/>
            <person name="Koh C."/>
            <person name="Tang H."/>
            <person name="Robinson S.J."/>
            <person name="Kagale S."/>
            <person name="Clarke W.E."/>
            <person name="Town C.D."/>
            <person name="Nixon J."/>
            <person name="Krishnakumar V."/>
            <person name="Bidwell S.L."/>
            <person name="Denoeud F."/>
            <person name="Belcram H."/>
            <person name="Links M.G."/>
            <person name="Just J."/>
            <person name="Clarke C."/>
            <person name="Bender T."/>
            <person name="Huebert T."/>
            <person name="Mason A.S."/>
            <person name="Pires J.C."/>
            <person name="Barker G."/>
            <person name="Moore J."/>
            <person name="Walley P.G."/>
            <person name="Manoli S."/>
            <person name="Batley J."/>
            <person name="Edwards D."/>
            <person name="Nelson M.N."/>
            <person name="Wang X."/>
            <person name="Paterson A.H."/>
            <person name="King G."/>
            <person name="Bancroft I."/>
            <person name="Chalhoub B."/>
            <person name="Sharpe A.G."/>
        </authorList>
    </citation>
    <scope>NUCLEOTIDE SEQUENCE</scope>
    <source>
        <strain evidence="2 3">cv. TO1000</strain>
    </source>
</reference>
<name>A0A0D3E7A4_BRAOL</name>
<dbReference type="Proteomes" id="UP000032141">
    <property type="component" value="Chromosome C9"/>
</dbReference>
<dbReference type="GeneID" id="106314535"/>
<dbReference type="AlphaFoldDB" id="A0A0D3E7A4"/>
<keyword evidence="3" id="KW-1185">Reference proteome</keyword>
<sequence length="204" mass="22688">MELLAGNCRKRVGGDFDKMLTHSMSVTRCMVLTVAVHRENSRNDDVLATLAGLASPPQKLEPIRCVVKPLSEDKHPLDILAGGLDRLPETAASRLLWDDVEESGQLTRGFAKGELEMEIQGRVSRDGTSWDVVSLSSSVDRDEHSSPPGTLGEAGERIHREEAWRQQEIERIKETRKQEMPRSSSLISFIKSVIGEEIEITNLS</sequence>
<dbReference type="KEGG" id="boe:106314535"/>
<dbReference type="STRING" id="109376.A0A0D3E7A4"/>
<evidence type="ECO:0000313" key="3">
    <source>
        <dbReference type="Proteomes" id="UP000032141"/>
    </source>
</evidence>